<dbReference type="EMBL" id="CP066744">
    <property type="protein sequence ID" value="QQK08934.1"/>
    <property type="molecule type" value="Genomic_DNA"/>
</dbReference>
<dbReference type="Proteomes" id="UP000595814">
    <property type="component" value="Chromosome"/>
</dbReference>
<organism evidence="1 2">
    <name type="scientific">Miniphocaeibacter halophilus</name>
    <dbReference type="NCBI Taxonomy" id="2931922"/>
    <lineage>
        <taxon>Bacteria</taxon>
        <taxon>Bacillati</taxon>
        <taxon>Bacillota</taxon>
        <taxon>Tissierellia</taxon>
        <taxon>Tissierellales</taxon>
        <taxon>Peptoniphilaceae</taxon>
        <taxon>Miniphocaeibacter</taxon>
    </lineage>
</organism>
<evidence type="ECO:0000313" key="1">
    <source>
        <dbReference type="EMBL" id="QQK08934.1"/>
    </source>
</evidence>
<sequence length="197" mass="22980">MKKNDLNLKKLNAFIENRDFNFAKNYIRDNLNISDEEALKYLHKYINENNIDISNGKFAKDINIGYEKIVFSSLVVGLLFIFIFVMTIYLIKSMGKSINVLLLIILFLLNLICLLYFIILVLDILKGNTLVIKGNYESIKTNSRFSANYIIKFDSGETVIVPGNIYQVLKNYNSCELERFKYSKKIKSIKNIKKNRY</sequence>
<keyword evidence="2" id="KW-1185">Reference proteome</keyword>
<accession>A0AC61MTA5</accession>
<name>A0AC61MTA5_9FIRM</name>
<evidence type="ECO:0000313" key="2">
    <source>
        <dbReference type="Proteomes" id="UP000595814"/>
    </source>
</evidence>
<proteinExistence type="predicted"/>
<gene>
    <name evidence="1" type="ORF">JFY71_05200</name>
</gene>
<reference evidence="1 2" key="1">
    <citation type="journal article" date="2022" name="Int. J. Syst. Evol. Microbiol.">
        <title>Miniphocaeibacter halophilus sp. nov., an ammonium-tolerant acetate-producing bacterium isolated from a biogas system.</title>
        <authorList>
            <person name="Schnurer A."/>
            <person name="Singh A."/>
            <person name="Bi S."/>
            <person name="Qiao W."/>
            <person name="Westerholm M."/>
        </authorList>
    </citation>
    <scope>NUCLEOTIDE SEQUENCE [LARGE SCALE GENOMIC DNA]</scope>
    <source>
        <strain evidence="1 2">AMB_01</strain>
    </source>
</reference>
<protein>
    <submittedName>
        <fullName evidence="1">Uncharacterized protein</fullName>
    </submittedName>
</protein>